<sequence>MKRKRGHKKGKPKSSVAVAATETSRPNEGNLGMEGADPKGHESEMEADTPSSSGTDQPCNVANINPDGSIDRTTGRSVGHVKVKLKTSKYLESRGASSDAPSRSDTDKSSHQGLEKQGTISEKMDDSANSLAETIAAFPANPAKKAGSIKIKTSRAIVSSRSQTSNTHAVVGEGESSHQKEPRALYQGSRYNKEELDAALMVIKKVMKMDAAEPFNVPVDPVALQIPDYFDVIDTPMDFGTICSNLENGVKYLDSADVFNDVKYIWGNCYKYNNKGDYILDLMRRVKKNFMKYWTAAGLYTEQGKGTNDGETQQADMSSQGKVQTKVGKYKSKKRPGMRRHKNDCLCAICVLKRRRKEREDKERMARGQTGIGDELKQEDTSLVESPVAEDSSSDADDSLDHNADIEQEEKGEEVELELPQQQNSPRLEKDNDNGEEEGENDMEIQKDIETQTPEQLQSGKSLGEDPSTSQTIVELSGGLVDSMLKENIGDPREETETVQLQKQKEMERNHKALLYENFCGNPMLLSICGALFPEKRNSVWSGPHSLVPRPRDTRSFLHATVESLMK</sequence>
<feature type="compositionally biased region" description="Polar residues" evidence="3">
    <location>
        <begin position="304"/>
        <end position="323"/>
    </location>
</feature>
<dbReference type="PROSITE" id="PS00633">
    <property type="entry name" value="BROMODOMAIN_1"/>
    <property type="match status" value="1"/>
</dbReference>
<feature type="region of interest" description="Disordered" evidence="3">
    <location>
        <begin position="304"/>
        <end position="338"/>
    </location>
</feature>
<gene>
    <name evidence="6" type="primary">LOC115747273</name>
</gene>
<reference evidence="6" key="1">
    <citation type="submission" date="2025-08" db="UniProtKB">
        <authorList>
            <consortium name="RefSeq"/>
        </authorList>
    </citation>
    <scope>IDENTIFICATION</scope>
    <source>
        <tissue evidence="6">Leaf</tissue>
    </source>
</reference>
<evidence type="ECO:0000313" key="5">
    <source>
        <dbReference type="Proteomes" id="UP000827889"/>
    </source>
</evidence>
<evidence type="ECO:0000256" key="1">
    <source>
        <dbReference type="ARBA" id="ARBA00023117"/>
    </source>
</evidence>
<accession>A0ABM3GUN1</accession>
<proteinExistence type="predicted"/>
<dbReference type="SUPFAM" id="SSF47370">
    <property type="entry name" value="Bromodomain"/>
    <property type="match status" value="1"/>
</dbReference>
<evidence type="ECO:0000259" key="4">
    <source>
        <dbReference type="PROSITE" id="PS50014"/>
    </source>
</evidence>
<organism evidence="5 6">
    <name type="scientific">Rhodamnia argentea</name>
    <dbReference type="NCBI Taxonomy" id="178133"/>
    <lineage>
        <taxon>Eukaryota</taxon>
        <taxon>Viridiplantae</taxon>
        <taxon>Streptophyta</taxon>
        <taxon>Embryophyta</taxon>
        <taxon>Tracheophyta</taxon>
        <taxon>Spermatophyta</taxon>
        <taxon>Magnoliopsida</taxon>
        <taxon>eudicotyledons</taxon>
        <taxon>Gunneridae</taxon>
        <taxon>Pentapetalae</taxon>
        <taxon>rosids</taxon>
        <taxon>malvids</taxon>
        <taxon>Myrtales</taxon>
        <taxon>Myrtaceae</taxon>
        <taxon>Myrtoideae</taxon>
        <taxon>Myrteae</taxon>
        <taxon>Australasian group</taxon>
        <taxon>Rhodamnia</taxon>
    </lineage>
</organism>
<dbReference type="RefSeq" id="XP_048128065.1">
    <property type="nucleotide sequence ID" value="XM_048272108.1"/>
</dbReference>
<dbReference type="PANTHER" id="PTHR47809">
    <property type="entry name" value="DNA-BINDING BROMODOMAIN-CONTAINING PROTEIN"/>
    <property type="match status" value="1"/>
</dbReference>
<protein>
    <submittedName>
        <fullName evidence="6">Transcription factor GTE10</fullName>
    </submittedName>
</protein>
<feature type="compositionally biased region" description="Basic and acidic residues" evidence="3">
    <location>
        <begin position="102"/>
        <end position="114"/>
    </location>
</feature>
<feature type="domain" description="Bromo" evidence="4">
    <location>
        <begin position="207"/>
        <end position="280"/>
    </location>
</feature>
<keyword evidence="1 2" id="KW-0103">Bromodomain</keyword>
<dbReference type="PROSITE" id="PS50014">
    <property type="entry name" value="BROMODOMAIN_2"/>
    <property type="match status" value="1"/>
</dbReference>
<evidence type="ECO:0000313" key="6">
    <source>
        <dbReference type="RefSeq" id="XP_048128065.1"/>
    </source>
</evidence>
<feature type="compositionally biased region" description="Basic residues" evidence="3">
    <location>
        <begin position="1"/>
        <end position="12"/>
    </location>
</feature>
<dbReference type="InterPro" id="IPR001487">
    <property type="entry name" value="Bromodomain"/>
</dbReference>
<dbReference type="PRINTS" id="PR00503">
    <property type="entry name" value="BROMODOMAIN"/>
</dbReference>
<dbReference type="InterPro" id="IPR018359">
    <property type="entry name" value="Bromodomain_CS"/>
</dbReference>
<evidence type="ECO:0000256" key="2">
    <source>
        <dbReference type="PROSITE-ProRule" id="PRU00035"/>
    </source>
</evidence>
<name>A0ABM3GUN1_9MYRT</name>
<evidence type="ECO:0000256" key="3">
    <source>
        <dbReference type="SAM" id="MobiDB-lite"/>
    </source>
</evidence>
<dbReference type="GeneID" id="115747273"/>
<feature type="compositionally biased region" description="Acidic residues" evidence="3">
    <location>
        <begin position="406"/>
        <end position="417"/>
    </location>
</feature>
<keyword evidence="5" id="KW-1185">Reference proteome</keyword>
<feature type="region of interest" description="Disordered" evidence="3">
    <location>
        <begin position="160"/>
        <end position="183"/>
    </location>
</feature>
<dbReference type="Pfam" id="PF00439">
    <property type="entry name" value="Bromodomain"/>
    <property type="match status" value="1"/>
</dbReference>
<feature type="region of interest" description="Disordered" evidence="3">
    <location>
        <begin position="1"/>
        <end position="127"/>
    </location>
</feature>
<dbReference type="InterPro" id="IPR036427">
    <property type="entry name" value="Bromodomain-like_sf"/>
</dbReference>
<dbReference type="SMART" id="SM00297">
    <property type="entry name" value="BROMO"/>
    <property type="match status" value="1"/>
</dbReference>
<dbReference type="Proteomes" id="UP000827889">
    <property type="component" value="Chromosome 11"/>
</dbReference>
<feature type="compositionally biased region" description="Basic residues" evidence="3">
    <location>
        <begin position="328"/>
        <end position="338"/>
    </location>
</feature>
<feature type="region of interest" description="Disordered" evidence="3">
    <location>
        <begin position="358"/>
        <end position="442"/>
    </location>
</feature>
<dbReference type="Gene3D" id="1.20.920.10">
    <property type="entry name" value="Bromodomain-like"/>
    <property type="match status" value="1"/>
</dbReference>
<feature type="compositionally biased region" description="Polar residues" evidence="3">
    <location>
        <begin position="49"/>
        <end position="63"/>
    </location>
</feature>
<dbReference type="PANTHER" id="PTHR47809:SF2">
    <property type="entry name" value="DNA-BINDING BROMODOMAIN-CONTAINING PROTEIN"/>
    <property type="match status" value="1"/>
</dbReference>